<dbReference type="EMBL" id="FPIZ01000036">
    <property type="protein sequence ID" value="SFW88418.1"/>
    <property type="molecule type" value="Genomic_DNA"/>
</dbReference>
<name>A0A1K1SVR4_9BACT</name>
<dbReference type="PROSITE" id="PS50995">
    <property type="entry name" value="HTH_MARR_2"/>
    <property type="match status" value="1"/>
</dbReference>
<dbReference type="EMBL" id="CP140154">
    <property type="protein sequence ID" value="WQG86791.1"/>
    <property type="molecule type" value="Genomic_DNA"/>
</dbReference>
<evidence type="ECO:0000313" key="4">
    <source>
        <dbReference type="Proteomes" id="UP000183788"/>
    </source>
</evidence>
<dbReference type="InterPro" id="IPR036388">
    <property type="entry name" value="WH-like_DNA-bd_sf"/>
</dbReference>
<protein>
    <submittedName>
        <fullName evidence="2 3">Transcriptional regulator</fullName>
    </submittedName>
</protein>
<dbReference type="PRINTS" id="PR00598">
    <property type="entry name" value="HTHMARR"/>
</dbReference>
<evidence type="ECO:0000259" key="1">
    <source>
        <dbReference type="PROSITE" id="PS50995"/>
    </source>
</evidence>
<feature type="domain" description="HTH marR-type" evidence="1">
    <location>
        <begin position="6"/>
        <end position="140"/>
    </location>
</feature>
<dbReference type="RefSeq" id="WP_072365983.1">
    <property type="nucleotide sequence ID" value="NZ_CP139972.1"/>
</dbReference>
<dbReference type="SUPFAM" id="SSF46785">
    <property type="entry name" value="Winged helix' DNA-binding domain"/>
    <property type="match status" value="1"/>
</dbReference>
<evidence type="ECO:0000313" key="5">
    <source>
        <dbReference type="Proteomes" id="UP001326715"/>
    </source>
</evidence>
<gene>
    <name evidence="2" type="ORF">SAMN05661012_06246</name>
    <name evidence="3" type="ORF">SR876_17880</name>
</gene>
<evidence type="ECO:0000313" key="3">
    <source>
        <dbReference type="EMBL" id="WQG86791.1"/>
    </source>
</evidence>
<reference evidence="3 5" key="2">
    <citation type="submission" date="2023-11" db="EMBL/GenBank/DDBJ databases">
        <title>MicrobeMod: A computational toolkit for identifying prokaryotic methylation and restriction-modification with nanopore sequencing.</title>
        <authorList>
            <person name="Crits-Christoph A."/>
            <person name="Kang S.C."/>
            <person name="Lee H."/>
            <person name="Ostrov N."/>
        </authorList>
    </citation>
    <scope>NUCLEOTIDE SEQUENCE [LARGE SCALE GENOMIC DNA]</scope>
    <source>
        <strain evidence="3 5">ATCC 23090</strain>
    </source>
</reference>
<dbReference type="Gene3D" id="1.10.10.10">
    <property type="entry name" value="Winged helix-like DNA-binding domain superfamily/Winged helix DNA-binding domain"/>
    <property type="match status" value="1"/>
</dbReference>
<organism evidence="2 4">
    <name type="scientific">Chitinophaga sancti</name>
    <dbReference type="NCBI Taxonomy" id="1004"/>
    <lineage>
        <taxon>Bacteria</taxon>
        <taxon>Pseudomonadati</taxon>
        <taxon>Bacteroidota</taxon>
        <taxon>Chitinophagia</taxon>
        <taxon>Chitinophagales</taxon>
        <taxon>Chitinophagaceae</taxon>
        <taxon>Chitinophaga</taxon>
    </lineage>
</organism>
<dbReference type="Pfam" id="PF13601">
    <property type="entry name" value="HTH_34"/>
    <property type="match status" value="1"/>
</dbReference>
<dbReference type="OrthoDB" id="9804055at2"/>
<keyword evidence="2" id="KW-0238">DNA-binding</keyword>
<dbReference type="Proteomes" id="UP000183788">
    <property type="component" value="Unassembled WGS sequence"/>
</dbReference>
<sequence>MFNNQDEEIAYGIRNLVTIMNKRLRKQVSNPEQLSIAEFNVLSILMVQKEAFPSELSAQLSISSQFMSQVLNRMEGLKYISRKSAPADGRKTVVTLTKQGKQKVELSRREREEWLALMVSEKYTQEEKEVIKKALDLLSVLTEL</sequence>
<accession>A0A1K1SVR4</accession>
<dbReference type="GO" id="GO:0003700">
    <property type="term" value="F:DNA-binding transcription factor activity"/>
    <property type="evidence" value="ECO:0007669"/>
    <property type="project" value="InterPro"/>
</dbReference>
<evidence type="ECO:0000313" key="2">
    <source>
        <dbReference type="EMBL" id="SFW88418.1"/>
    </source>
</evidence>
<dbReference type="Proteomes" id="UP001326715">
    <property type="component" value="Chromosome"/>
</dbReference>
<reference evidence="2 4" key="1">
    <citation type="submission" date="2016-11" db="EMBL/GenBank/DDBJ databases">
        <authorList>
            <person name="Jaros S."/>
            <person name="Januszkiewicz K."/>
            <person name="Wedrychowicz H."/>
        </authorList>
    </citation>
    <scope>NUCLEOTIDE SEQUENCE [LARGE SCALE GENOMIC DNA]</scope>
    <source>
        <strain evidence="2 4">DSM 784</strain>
    </source>
</reference>
<dbReference type="InterPro" id="IPR052526">
    <property type="entry name" value="HTH-type_Bedaq_tolerance"/>
</dbReference>
<proteinExistence type="predicted"/>
<dbReference type="InterPro" id="IPR027395">
    <property type="entry name" value="WH_DNA-bd_dom"/>
</dbReference>
<dbReference type="GO" id="GO:0003677">
    <property type="term" value="F:DNA binding"/>
    <property type="evidence" value="ECO:0007669"/>
    <property type="project" value="UniProtKB-KW"/>
</dbReference>
<dbReference type="STRING" id="1004.SAMN05661012_06246"/>
<dbReference type="PANTHER" id="PTHR39515:SF2">
    <property type="entry name" value="HTH-TYPE TRANSCRIPTIONAL REGULATOR RV0880"/>
    <property type="match status" value="1"/>
</dbReference>
<dbReference type="SMART" id="SM00347">
    <property type="entry name" value="HTH_MARR"/>
    <property type="match status" value="1"/>
</dbReference>
<dbReference type="InterPro" id="IPR000835">
    <property type="entry name" value="HTH_MarR-typ"/>
</dbReference>
<keyword evidence="5" id="KW-1185">Reference proteome</keyword>
<dbReference type="InterPro" id="IPR036390">
    <property type="entry name" value="WH_DNA-bd_sf"/>
</dbReference>
<dbReference type="PANTHER" id="PTHR39515">
    <property type="entry name" value="CONSERVED PROTEIN"/>
    <property type="match status" value="1"/>
</dbReference>
<dbReference type="AlphaFoldDB" id="A0A1K1SVR4"/>